<dbReference type="InterPro" id="IPR020946">
    <property type="entry name" value="Flavin_mOase-like"/>
</dbReference>
<evidence type="ECO:0000256" key="3">
    <source>
        <dbReference type="ARBA" id="ARBA00022857"/>
    </source>
</evidence>
<dbReference type="STRING" id="398673.A0A2P4ZXQ5"/>
<name>A0A2P4ZXQ5_9HYPO</name>
<organism evidence="6 7">
    <name type="scientific">Trichoderma gamsii</name>
    <dbReference type="NCBI Taxonomy" id="398673"/>
    <lineage>
        <taxon>Eukaryota</taxon>
        <taxon>Fungi</taxon>
        <taxon>Dikarya</taxon>
        <taxon>Ascomycota</taxon>
        <taxon>Pezizomycotina</taxon>
        <taxon>Sordariomycetes</taxon>
        <taxon>Hypocreomycetidae</taxon>
        <taxon>Hypocreales</taxon>
        <taxon>Hypocreaceae</taxon>
        <taxon>Trichoderma</taxon>
    </lineage>
</organism>
<dbReference type="EMBL" id="JPDN02000005">
    <property type="protein sequence ID" value="PON29043.1"/>
    <property type="molecule type" value="Genomic_DNA"/>
</dbReference>
<dbReference type="GeneID" id="29980458"/>
<comment type="caution">
    <text evidence="6">The sequence shown here is derived from an EMBL/GenBank/DDBJ whole genome shotgun (WGS) entry which is preliminary data.</text>
</comment>
<evidence type="ECO:0000256" key="1">
    <source>
        <dbReference type="ARBA" id="ARBA00022630"/>
    </source>
</evidence>
<gene>
    <name evidence="6" type="ORF">TGAM01_v202151</name>
</gene>
<evidence type="ECO:0000313" key="6">
    <source>
        <dbReference type="EMBL" id="PON29043.1"/>
    </source>
</evidence>
<evidence type="ECO:0000313" key="7">
    <source>
        <dbReference type="Proteomes" id="UP000054821"/>
    </source>
</evidence>
<evidence type="ECO:0008006" key="8">
    <source>
        <dbReference type="Google" id="ProtNLM"/>
    </source>
</evidence>
<accession>A0A2P4ZXQ5</accession>
<keyword evidence="5" id="KW-0812">Transmembrane</keyword>
<proteinExistence type="predicted"/>
<keyword evidence="5" id="KW-1133">Transmembrane helix</keyword>
<keyword evidence="7" id="KW-1185">Reference proteome</keyword>
<dbReference type="Proteomes" id="UP000054821">
    <property type="component" value="Unassembled WGS sequence"/>
</dbReference>
<dbReference type="RefSeq" id="XP_018666517.2">
    <property type="nucleotide sequence ID" value="XM_018800375.2"/>
</dbReference>
<dbReference type="GO" id="GO:0050660">
    <property type="term" value="F:flavin adenine dinucleotide binding"/>
    <property type="evidence" value="ECO:0007669"/>
    <property type="project" value="InterPro"/>
</dbReference>
<evidence type="ECO:0000256" key="2">
    <source>
        <dbReference type="ARBA" id="ARBA00022827"/>
    </source>
</evidence>
<dbReference type="PANTHER" id="PTHR43098:SF5">
    <property type="entry name" value="DUAL-FUNCTIONAL MONOOXYGENASE_METHYLTRANSFERASE PSOF"/>
    <property type="match status" value="1"/>
</dbReference>
<dbReference type="GO" id="GO:0004499">
    <property type="term" value="F:N,N-dimethylaniline monooxygenase activity"/>
    <property type="evidence" value="ECO:0007669"/>
    <property type="project" value="InterPro"/>
</dbReference>
<dbReference type="SUPFAM" id="SSF51905">
    <property type="entry name" value="FAD/NAD(P)-binding domain"/>
    <property type="match status" value="2"/>
</dbReference>
<keyword evidence="5" id="KW-0472">Membrane</keyword>
<dbReference type="Gene3D" id="3.50.50.60">
    <property type="entry name" value="FAD/NAD(P)-binding domain"/>
    <property type="match status" value="3"/>
</dbReference>
<keyword evidence="3" id="KW-0521">NADP</keyword>
<keyword evidence="2" id="KW-0274">FAD</keyword>
<feature type="transmembrane region" description="Helical" evidence="5">
    <location>
        <begin position="31"/>
        <end position="54"/>
    </location>
</feature>
<dbReference type="PANTHER" id="PTHR43098">
    <property type="entry name" value="L-ORNITHINE N(5)-MONOOXYGENASE-RELATED"/>
    <property type="match status" value="1"/>
</dbReference>
<evidence type="ECO:0000256" key="4">
    <source>
        <dbReference type="ARBA" id="ARBA00023002"/>
    </source>
</evidence>
<reference evidence="6 7" key="1">
    <citation type="journal article" date="2016" name="Genome Announc.">
        <title>Draft Whole-Genome Sequence of Trichoderma gamsii T6085, a Promising Biocontrol Agent of Fusarium Head Blight on Wheat.</title>
        <authorList>
            <person name="Baroncelli R."/>
            <person name="Zapparata A."/>
            <person name="Piaggeschi G."/>
            <person name="Sarrocco S."/>
            <person name="Vannacci G."/>
        </authorList>
    </citation>
    <scope>NUCLEOTIDE SEQUENCE [LARGE SCALE GENOMIC DNA]</scope>
    <source>
        <strain evidence="6 7">T6085</strain>
    </source>
</reference>
<evidence type="ECO:0000256" key="5">
    <source>
        <dbReference type="SAM" id="Phobius"/>
    </source>
</evidence>
<keyword evidence="1" id="KW-0285">Flavoprotein</keyword>
<dbReference type="AlphaFoldDB" id="A0A2P4ZXQ5"/>
<protein>
    <recommendedName>
        <fullName evidence="8">Cyclohexanone monooxygenase</fullName>
    </recommendedName>
</protein>
<dbReference type="Pfam" id="PF00743">
    <property type="entry name" value="FMO-like"/>
    <property type="match status" value="1"/>
</dbReference>
<dbReference type="InterPro" id="IPR036188">
    <property type="entry name" value="FAD/NAD-bd_sf"/>
</dbReference>
<sequence length="569" mass="63888">MFPAIAPLASPILLFLFSANSNRSLPHFRRPLFIMSTVDAIVVGAGFGGIYNLYKLKALGLSVKCFEKAPEVGGTWYWSQYPGATSDSSSEVYRFSFDKDLLKTYPWSTHFLPQQESQAYLKHLVERYDLDQHIQLSTELKGASFDVATSSWTVNFSNGESYRTTYLVLACGSFHTPNWPKIPGLDKFAGPVYHTGDWPEKRDLSGKRVGVIGTGSSGAQVLVNIADEVKHLVSFQRSAQHVVPHPNGPVSDEYREWINNNYDNVWEQVNKHPVGHPLIHNTTPAMSVSAKEREQIWEELWNHGTNGFSFMYGPFGDIHSSAEANRELCKFFEKKIAQSITDPDKRKKLIPSEIYGKRPVTLSGYYETFNKKHVDIVNYEHTPFVTINEQGILTEEKQWGLDVIILATGYEVMDGSYNKLELQGTHGTLKDSWTKAGLPTSYLGVSETGFPNMFFVVGPQSPFANMPPLIECQGNFIAGLIERAEAQKRENGGKIVLIEAKEKAKQAWIEKCQTLAERSLFRSVKSYIYGNTAPGKDSPGIMWLGGYGYYRNTIKEVSENQYPGFSFSA</sequence>
<dbReference type="GO" id="GO:0050661">
    <property type="term" value="F:NADP binding"/>
    <property type="evidence" value="ECO:0007669"/>
    <property type="project" value="InterPro"/>
</dbReference>
<keyword evidence="4" id="KW-0560">Oxidoreductase</keyword>
<dbReference type="InterPro" id="IPR050775">
    <property type="entry name" value="FAD-binding_Monooxygenases"/>
</dbReference>